<reference evidence="2" key="1">
    <citation type="submission" date="2023-08" db="EMBL/GenBank/DDBJ databases">
        <authorList>
            <person name="Chen Y."/>
            <person name="Shah S."/>
            <person name="Dougan E. K."/>
            <person name="Thang M."/>
            <person name="Chan C."/>
        </authorList>
    </citation>
    <scope>NUCLEOTIDE SEQUENCE</scope>
</reference>
<keyword evidence="1" id="KW-1133">Transmembrane helix</keyword>
<comment type="caution">
    <text evidence="2">The sequence shown here is derived from an EMBL/GenBank/DDBJ whole genome shotgun (WGS) entry which is preliminary data.</text>
</comment>
<gene>
    <name evidence="2" type="ORF">EVOR1521_LOCUS4940</name>
</gene>
<feature type="transmembrane region" description="Helical" evidence="1">
    <location>
        <begin position="246"/>
        <end position="267"/>
    </location>
</feature>
<evidence type="ECO:0000256" key="1">
    <source>
        <dbReference type="SAM" id="Phobius"/>
    </source>
</evidence>
<name>A0AA36HUV5_9DINO</name>
<feature type="transmembrane region" description="Helical" evidence="1">
    <location>
        <begin position="101"/>
        <end position="124"/>
    </location>
</feature>
<sequence>MKVVPETNAVDQGALATGRSSAPVCGSRRVLSVLLVSVTLTRATLTIFAILSTEFDQRFLYGDLPILVQLADGFARPAVAAVGLVPFFFRYNRKSVLQGMSLAGCVCVMCMSSILDLLAFLFALPPSSTTTPFTFTGPMMGLCWFTRFGQTGVACWKLALLGWRKTAVGSLYASSCWALLYVLRSYLRYDQLKEFLESLAVVGLFLGSLGLLTAVSVSILFYEFIVKQRMLRQIADQDLIRKASRAAWFLLLGAFLLLLDAIYLPLVEFFGHEIGLSPALFLTFDNSLVLASILVLGGLVGPAEMLEQDEVLQELAHMAFTQKKRIAFPGRVNPNSQHCIVSFPGKYAEEWDAAVRMVEVRSGACSLACVFLTDQQSGLGVHKENPENPSECWCRSLYGRVPAAAYISIVEGPETMTEDDLRFKEADAKAMGQILVKKEGQSDEQWKKDKKDAEISAQHKCEEVNFVAPWGCQWFQDWKQNVDEAVELRQTLHVFYFKDRVGCGKVPWQKLSNETSVKEARQNGGLGASQTAEVAYLEKCGYQFEEHDVAEFYSFMETHKTKH</sequence>
<protein>
    <submittedName>
        <fullName evidence="2">Uncharacterized protein</fullName>
    </submittedName>
</protein>
<evidence type="ECO:0000313" key="2">
    <source>
        <dbReference type="EMBL" id="CAJ1375717.1"/>
    </source>
</evidence>
<keyword evidence="3" id="KW-1185">Reference proteome</keyword>
<organism evidence="2 3">
    <name type="scientific">Effrenium voratum</name>
    <dbReference type="NCBI Taxonomy" id="2562239"/>
    <lineage>
        <taxon>Eukaryota</taxon>
        <taxon>Sar</taxon>
        <taxon>Alveolata</taxon>
        <taxon>Dinophyceae</taxon>
        <taxon>Suessiales</taxon>
        <taxon>Symbiodiniaceae</taxon>
        <taxon>Effrenium</taxon>
    </lineage>
</organism>
<feature type="transmembrane region" description="Helical" evidence="1">
    <location>
        <begin position="66"/>
        <end position="89"/>
    </location>
</feature>
<dbReference type="AlphaFoldDB" id="A0AA36HUV5"/>
<evidence type="ECO:0000313" key="3">
    <source>
        <dbReference type="Proteomes" id="UP001178507"/>
    </source>
</evidence>
<proteinExistence type="predicted"/>
<feature type="transmembrane region" description="Helical" evidence="1">
    <location>
        <begin position="199"/>
        <end position="225"/>
    </location>
</feature>
<dbReference type="EMBL" id="CAUJNA010000336">
    <property type="protein sequence ID" value="CAJ1375717.1"/>
    <property type="molecule type" value="Genomic_DNA"/>
</dbReference>
<keyword evidence="1" id="KW-0812">Transmembrane</keyword>
<feature type="transmembrane region" description="Helical" evidence="1">
    <location>
        <begin position="144"/>
        <end position="163"/>
    </location>
</feature>
<keyword evidence="1" id="KW-0472">Membrane</keyword>
<dbReference type="Proteomes" id="UP001178507">
    <property type="component" value="Unassembled WGS sequence"/>
</dbReference>
<feature type="transmembrane region" description="Helical" evidence="1">
    <location>
        <begin position="170"/>
        <end position="187"/>
    </location>
</feature>
<feature type="transmembrane region" description="Helical" evidence="1">
    <location>
        <begin position="30"/>
        <end position="51"/>
    </location>
</feature>
<accession>A0AA36HUV5</accession>